<evidence type="ECO:0000313" key="3">
    <source>
        <dbReference type="Proteomes" id="UP000230214"/>
    </source>
</evidence>
<feature type="non-terminal residue" evidence="2">
    <location>
        <position position="214"/>
    </location>
</feature>
<protein>
    <recommendedName>
        <fullName evidence="1">BPTI/Kunitz inhibitor domain-containing protein</fullName>
    </recommendedName>
</protein>
<evidence type="ECO:0000313" key="2">
    <source>
        <dbReference type="EMBL" id="PIR43230.1"/>
    </source>
</evidence>
<dbReference type="EMBL" id="PCXU01000031">
    <property type="protein sequence ID" value="PIR43230.1"/>
    <property type="molecule type" value="Genomic_DNA"/>
</dbReference>
<dbReference type="AlphaFoldDB" id="A0A2H0R9S6"/>
<dbReference type="Gene3D" id="4.10.410.10">
    <property type="entry name" value="Pancreatic trypsin inhibitor Kunitz domain"/>
    <property type="match status" value="1"/>
</dbReference>
<dbReference type="InterPro" id="IPR002223">
    <property type="entry name" value="Kunitz_BPTI"/>
</dbReference>
<dbReference type="InterPro" id="IPR036880">
    <property type="entry name" value="Kunitz_BPTI_sf"/>
</dbReference>
<name>A0A2H0R9S6_UNCKA</name>
<dbReference type="CDD" id="cd00109">
    <property type="entry name" value="Kunitz-type"/>
    <property type="match status" value="1"/>
</dbReference>
<dbReference type="SUPFAM" id="SSF57362">
    <property type="entry name" value="BPTI-like"/>
    <property type="match status" value="1"/>
</dbReference>
<evidence type="ECO:0000259" key="1">
    <source>
        <dbReference type="PROSITE" id="PS50279"/>
    </source>
</evidence>
<accession>A0A2H0R9S6</accession>
<dbReference type="Pfam" id="PF00014">
    <property type="entry name" value="Kunitz_BPTI"/>
    <property type="match status" value="1"/>
</dbReference>
<reference evidence="2 3" key="1">
    <citation type="submission" date="2017-09" db="EMBL/GenBank/DDBJ databases">
        <title>Depth-based differentiation of microbial function through sediment-hosted aquifers and enrichment of novel symbionts in the deep terrestrial subsurface.</title>
        <authorList>
            <person name="Probst A.J."/>
            <person name="Ladd B."/>
            <person name="Jarett J.K."/>
            <person name="Geller-Mcgrath D.E."/>
            <person name="Sieber C.M."/>
            <person name="Emerson J.B."/>
            <person name="Anantharaman K."/>
            <person name="Thomas B.C."/>
            <person name="Malmstrom R."/>
            <person name="Stieglmeier M."/>
            <person name="Klingl A."/>
            <person name="Woyke T."/>
            <person name="Ryan C.M."/>
            <person name="Banfield J.F."/>
        </authorList>
    </citation>
    <scope>NUCLEOTIDE SEQUENCE [LARGE SCALE GENOMIC DNA]</scope>
    <source>
        <strain evidence="2">CG10_big_fil_rev_8_21_14_0_10_32_10</strain>
    </source>
</reference>
<dbReference type="GO" id="GO:0004867">
    <property type="term" value="F:serine-type endopeptidase inhibitor activity"/>
    <property type="evidence" value="ECO:0007669"/>
    <property type="project" value="InterPro"/>
</dbReference>
<dbReference type="PROSITE" id="PS50279">
    <property type="entry name" value="BPTI_KUNITZ_2"/>
    <property type="match status" value="1"/>
</dbReference>
<feature type="domain" description="BPTI/Kunitz inhibitor" evidence="1">
    <location>
        <begin position="1"/>
        <end position="37"/>
    </location>
</feature>
<proteinExistence type="predicted"/>
<sequence>MPSYYFDQQEKKCKQFIWGGCGGTRPFEKLAECKSVCETDTTSTWKSYRNEEYGFAFEYPSFYNSTDNTDSEGYYNNVVTLEDDHIINVKVIHDIDIYKILSAHAVLEREVLDSGITHSFEDTSIGFYNFSLATPDSKSSDNKTLLLGLIKHPVKNEFIMFSLGYSSTNTEPNNTPKARRLISSKDVIDEFYKILATFIFIEDASVPTSSFVTN</sequence>
<comment type="caution">
    <text evidence="2">The sequence shown here is derived from an EMBL/GenBank/DDBJ whole genome shotgun (WGS) entry which is preliminary data.</text>
</comment>
<gene>
    <name evidence="2" type="ORF">COV24_03705</name>
</gene>
<dbReference type="Proteomes" id="UP000230214">
    <property type="component" value="Unassembled WGS sequence"/>
</dbReference>
<organism evidence="2 3">
    <name type="scientific">candidate division WWE3 bacterium CG10_big_fil_rev_8_21_14_0_10_32_10</name>
    <dbReference type="NCBI Taxonomy" id="1975090"/>
    <lineage>
        <taxon>Bacteria</taxon>
        <taxon>Katanobacteria</taxon>
    </lineage>
</organism>